<keyword evidence="3" id="KW-1185">Reference proteome</keyword>
<protein>
    <submittedName>
        <fullName evidence="2">Uncharacterized protein</fullName>
    </submittedName>
</protein>
<keyword evidence="1" id="KW-0812">Transmembrane</keyword>
<dbReference type="RefSeq" id="WP_186871285.1">
    <property type="nucleotide sequence ID" value="NZ_JACOOL010000017.1"/>
</dbReference>
<reference evidence="2" key="1">
    <citation type="submission" date="2020-08" db="EMBL/GenBank/DDBJ databases">
        <title>Genome public.</title>
        <authorList>
            <person name="Liu C."/>
            <person name="Sun Q."/>
        </authorList>
    </citation>
    <scope>NUCLEOTIDE SEQUENCE</scope>
    <source>
        <strain evidence="2">BX22</strain>
    </source>
</reference>
<gene>
    <name evidence="2" type="ORF">H8S33_17560</name>
</gene>
<sequence length="156" mass="17761">MKDYFYMCIMNKRKAIKCVDLNYHLLPNKGDFIVGALFFVFNMFIAVFVLILLIFTAIIVYIKLLKNRHYLYSLLLLLYPFSFTAAGVFLIARGSAINREDLNSRLGAGEDVHILSADAGFEFTFWGYAFLAAALILLLIVVILIIARLVQSYKSN</sequence>
<dbReference type="AlphaFoldDB" id="A0A923RK67"/>
<evidence type="ECO:0000256" key="1">
    <source>
        <dbReference type="SAM" id="Phobius"/>
    </source>
</evidence>
<comment type="caution">
    <text evidence="2">The sequence shown here is derived from an EMBL/GenBank/DDBJ whole genome shotgun (WGS) entry which is preliminary data.</text>
</comment>
<evidence type="ECO:0000313" key="3">
    <source>
        <dbReference type="Proteomes" id="UP000637359"/>
    </source>
</evidence>
<dbReference type="Proteomes" id="UP000637359">
    <property type="component" value="Unassembled WGS sequence"/>
</dbReference>
<keyword evidence="1" id="KW-0472">Membrane</keyword>
<feature type="transmembrane region" description="Helical" evidence="1">
    <location>
        <begin position="125"/>
        <end position="150"/>
    </location>
</feature>
<organism evidence="2 3">
    <name type="scientific">Ornithinibacillus hominis</name>
    <dbReference type="NCBI Taxonomy" id="2763055"/>
    <lineage>
        <taxon>Bacteria</taxon>
        <taxon>Bacillati</taxon>
        <taxon>Bacillota</taxon>
        <taxon>Bacilli</taxon>
        <taxon>Bacillales</taxon>
        <taxon>Bacillaceae</taxon>
        <taxon>Ornithinibacillus</taxon>
    </lineage>
</organism>
<dbReference type="EMBL" id="JACOOL010000017">
    <property type="protein sequence ID" value="MBC5638585.1"/>
    <property type="molecule type" value="Genomic_DNA"/>
</dbReference>
<name>A0A923RK67_9BACI</name>
<feature type="transmembrane region" description="Helical" evidence="1">
    <location>
        <begin position="69"/>
        <end position="92"/>
    </location>
</feature>
<feature type="transmembrane region" description="Helical" evidence="1">
    <location>
        <begin position="32"/>
        <end position="62"/>
    </location>
</feature>
<proteinExistence type="predicted"/>
<accession>A0A923RK67</accession>
<evidence type="ECO:0000313" key="2">
    <source>
        <dbReference type="EMBL" id="MBC5638585.1"/>
    </source>
</evidence>
<keyword evidence="1" id="KW-1133">Transmembrane helix</keyword>